<comment type="similarity">
    <text evidence="3 6">Belongs to the DHNA family.</text>
</comment>
<comment type="caution">
    <text evidence="8">The sequence shown here is derived from an EMBL/GenBank/DDBJ whole genome shotgun (WGS) entry which is preliminary data.</text>
</comment>
<evidence type="ECO:0000256" key="1">
    <source>
        <dbReference type="ARBA" id="ARBA00001353"/>
    </source>
</evidence>
<protein>
    <recommendedName>
        <fullName evidence="6">7,8-dihydroneopterin aldolase</fullName>
        <ecNumber evidence="6">4.1.2.25</ecNumber>
    </recommendedName>
</protein>
<evidence type="ECO:0000256" key="2">
    <source>
        <dbReference type="ARBA" id="ARBA00005013"/>
    </source>
</evidence>
<dbReference type="SMART" id="SM00905">
    <property type="entry name" value="FolB"/>
    <property type="match status" value="1"/>
</dbReference>
<comment type="pathway">
    <text evidence="2 6">Cofactor biosynthesis; tetrahydrofolate biosynthesis; 2-amino-4-hydroxy-6-hydroxymethyl-7,8-dihydropteridine diphosphate from 7,8-dihydroneopterin triphosphate: step 3/4.</text>
</comment>
<evidence type="ECO:0000313" key="9">
    <source>
        <dbReference type="Proteomes" id="UP000256512"/>
    </source>
</evidence>
<name>A0A3D9BNX5_9FLAO</name>
<comment type="catalytic activity">
    <reaction evidence="1 6">
        <text>7,8-dihydroneopterin = 6-hydroxymethyl-7,8-dihydropterin + glycolaldehyde</text>
        <dbReference type="Rhea" id="RHEA:10540"/>
        <dbReference type="ChEBI" id="CHEBI:17001"/>
        <dbReference type="ChEBI" id="CHEBI:17071"/>
        <dbReference type="ChEBI" id="CHEBI:44841"/>
        <dbReference type="EC" id="4.1.2.25"/>
    </reaction>
</comment>
<comment type="function">
    <text evidence="6">Catalyzes the conversion of 7,8-dihydroneopterin to 6-hydroxymethyl-7,8-dihydropterin.</text>
</comment>
<dbReference type="InterPro" id="IPR043133">
    <property type="entry name" value="GTP-CH-I_C/QueF"/>
</dbReference>
<dbReference type="InterPro" id="IPR006157">
    <property type="entry name" value="FolB_dom"/>
</dbReference>
<dbReference type="NCBIfam" id="TIGR00526">
    <property type="entry name" value="folB_dom"/>
    <property type="match status" value="1"/>
</dbReference>
<keyword evidence="9" id="KW-1185">Reference proteome</keyword>
<accession>A0A3D9BNX5</accession>
<dbReference type="GO" id="GO:0005737">
    <property type="term" value="C:cytoplasm"/>
    <property type="evidence" value="ECO:0007669"/>
    <property type="project" value="TreeGrafter"/>
</dbReference>
<feature type="domain" description="Dihydroneopterin aldolase/epimerase" evidence="7">
    <location>
        <begin position="5"/>
        <end position="117"/>
    </location>
</feature>
<dbReference type="PANTHER" id="PTHR42844">
    <property type="entry name" value="DIHYDRONEOPTERIN ALDOLASE 1-RELATED"/>
    <property type="match status" value="1"/>
</dbReference>
<evidence type="ECO:0000256" key="4">
    <source>
        <dbReference type="ARBA" id="ARBA00022909"/>
    </source>
</evidence>
<reference evidence="8 9" key="1">
    <citation type="journal article" date="2006" name="Int. J. Syst. Evol. Microbiol.">
        <title>Chryseobacterium piscium sp. nov., isolated from fish of the South Atlantic Ocean off South Africa.</title>
        <authorList>
            <person name="de Beer H."/>
            <person name="Hugo C.J."/>
            <person name="Jooste P.J."/>
            <person name="Vancanneyt M."/>
            <person name="Coenye T."/>
            <person name="Vandamme P."/>
        </authorList>
    </citation>
    <scope>NUCLEOTIDE SEQUENCE [LARGE SCALE GENOMIC DNA]</scope>
    <source>
        <strain evidence="8 9">CCUG 51923</strain>
    </source>
</reference>
<sequence length="128" mass="14547">MMSKIFLEDVKIYAYHGVLPEENIIGTYYILNAEIHTDLWDAAASDDLNDTISYADINEIIHDEMKIQSKLLEHVAGRIITKINEKFSQISYIKLRITKTSPPMKGEMKGASIELEKSFLLGGIIENE</sequence>
<keyword evidence="5 6" id="KW-0456">Lyase</keyword>
<dbReference type="GO" id="GO:0004150">
    <property type="term" value="F:dihydroneopterin aldolase activity"/>
    <property type="evidence" value="ECO:0007669"/>
    <property type="project" value="UniProtKB-UniRule"/>
</dbReference>
<dbReference type="NCBIfam" id="TIGR00525">
    <property type="entry name" value="folB"/>
    <property type="match status" value="1"/>
</dbReference>
<gene>
    <name evidence="8" type="primary">folB</name>
    <name evidence="8" type="ORF">DRF62_07050</name>
</gene>
<dbReference type="AlphaFoldDB" id="A0A3D9BNX5"/>
<keyword evidence="4 6" id="KW-0289">Folate biosynthesis</keyword>
<dbReference type="GO" id="GO:0046654">
    <property type="term" value="P:tetrahydrofolate biosynthetic process"/>
    <property type="evidence" value="ECO:0007669"/>
    <property type="project" value="UniProtKB-UniRule"/>
</dbReference>
<dbReference type="GO" id="GO:0046656">
    <property type="term" value="P:folic acid biosynthetic process"/>
    <property type="evidence" value="ECO:0007669"/>
    <property type="project" value="UniProtKB-UniRule"/>
</dbReference>
<dbReference type="PANTHER" id="PTHR42844:SF1">
    <property type="entry name" value="DIHYDRONEOPTERIN ALDOLASE 1-RELATED"/>
    <property type="match status" value="1"/>
</dbReference>
<organism evidence="8 9">
    <name type="scientific">Chryseobacterium piscium</name>
    <dbReference type="NCBI Taxonomy" id="333702"/>
    <lineage>
        <taxon>Bacteria</taxon>
        <taxon>Pseudomonadati</taxon>
        <taxon>Bacteroidota</taxon>
        <taxon>Flavobacteriia</taxon>
        <taxon>Flavobacteriales</taxon>
        <taxon>Weeksellaceae</taxon>
        <taxon>Chryseobacterium group</taxon>
        <taxon>Chryseobacterium</taxon>
    </lineage>
</organism>
<dbReference type="InterPro" id="IPR006156">
    <property type="entry name" value="Dihydroneopterin_aldolase"/>
</dbReference>
<evidence type="ECO:0000256" key="6">
    <source>
        <dbReference type="RuleBase" id="RU362079"/>
    </source>
</evidence>
<dbReference type="UniPathway" id="UPA00077">
    <property type="reaction ID" value="UER00154"/>
</dbReference>
<dbReference type="Gene3D" id="3.30.1130.10">
    <property type="match status" value="1"/>
</dbReference>
<dbReference type="Pfam" id="PF02152">
    <property type="entry name" value="FolB"/>
    <property type="match status" value="1"/>
</dbReference>
<dbReference type="SUPFAM" id="SSF55620">
    <property type="entry name" value="Tetrahydrobiopterin biosynthesis enzymes-like"/>
    <property type="match status" value="1"/>
</dbReference>
<proteinExistence type="inferred from homology"/>
<evidence type="ECO:0000256" key="5">
    <source>
        <dbReference type="ARBA" id="ARBA00023239"/>
    </source>
</evidence>
<evidence type="ECO:0000313" key="8">
    <source>
        <dbReference type="EMBL" id="REC55177.1"/>
    </source>
</evidence>
<evidence type="ECO:0000256" key="3">
    <source>
        <dbReference type="ARBA" id="ARBA00005708"/>
    </source>
</evidence>
<dbReference type="EMBL" id="QNVS01000015">
    <property type="protein sequence ID" value="REC55177.1"/>
    <property type="molecule type" value="Genomic_DNA"/>
</dbReference>
<evidence type="ECO:0000259" key="7">
    <source>
        <dbReference type="SMART" id="SM00905"/>
    </source>
</evidence>
<dbReference type="Proteomes" id="UP000256512">
    <property type="component" value="Unassembled WGS sequence"/>
</dbReference>
<dbReference type="RefSeq" id="WP_115949696.1">
    <property type="nucleotide sequence ID" value="NZ_QNVS01000015.1"/>
</dbReference>
<dbReference type="EC" id="4.1.2.25" evidence="6"/>